<feature type="chain" id="PRO_5046043424" description="N-acetylmuramoyl-L-alanine amidase" evidence="6">
    <location>
        <begin position="25"/>
        <end position="828"/>
    </location>
</feature>
<keyword evidence="3 8" id="KW-0378">Hydrolase</keyword>
<dbReference type="EC" id="3.5.1.28" evidence="2"/>
<feature type="signal peptide" evidence="6">
    <location>
        <begin position="1"/>
        <end position="24"/>
    </location>
</feature>
<keyword evidence="4" id="KW-0961">Cell wall biogenesis/degradation</keyword>
<dbReference type="PANTHER" id="PTHR30417">
    <property type="entry name" value="N-ACETYLMURAMOYL-L-ALANINE AMIDASE AMID"/>
    <property type="match status" value="1"/>
</dbReference>
<evidence type="ECO:0000256" key="4">
    <source>
        <dbReference type="ARBA" id="ARBA00023316"/>
    </source>
</evidence>
<keyword evidence="6" id="KW-0732">Signal</keyword>
<protein>
    <recommendedName>
        <fullName evidence="2">N-acetylmuramoyl-L-alanine amidase</fullName>
        <ecNumber evidence="2">3.5.1.28</ecNumber>
    </recommendedName>
</protein>
<dbReference type="PANTHER" id="PTHR30417:SF1">
    <property type="entry name" value="N-ACETYLMURAMOYL-L-ALANINE AMIDASE AMID"/>
    <property type="match status" value="1"/>
</dbReference>
<dbReference type="SUPFAM" id="SSF55846">
    <property type="entry name" value="N-acetylmuramoyl-L-alanine amidase-like"/>
    <property type="match status" value="1"/>
</dbReference>
<dbReference type="InterPro" id="IPR002502">
    <property type="entry name" value="Amidase_domain"/>
</dbReference>
<reference evidence="8 9" key="1">
    <citation type="submission" date="2024-06" db="EMBL/GenBank/DDBJ databases">
        <title>The Natural Products Discovery Center: Release of the First 8490 Sequenced Strains for Exploring Actinobacteria Biosynthetic Diversity.</title>
        <authorList>
            <person name="Kalkreuter E."/>
            <person name="Kautsar S.A."/>
            <person name="Yang D."/>
            <person name="Bader C.D."/>
            <person name="Teijaro C.N."/>
            <person name="Fluegel L."/>
            <person name="Davis C.M."/>
            <person name="Simpson J.R."/>
            <person name="Lauterbach L."/>
            <person name="Steele A.D."/>
            <person name="Gui C."/>
            <person name="Meng S."/>
            <person name="Li G."/>
            <person name="Viehrig K."/>
            <person name="Ye F."/>
            <person name="Su P."/>
            <person name="Kiefer A.F."/>
            <person name="Nichols A."/>
            <person name="Cepeda A.J."/>
            <person name="Yan W."/>
            <person name="Fan B."/>
            <person name="Jiang Y."/>
            <person name="Adhikari A."/>
            <person name="Zheng C.-J."/>
            <person name="Schuster L."/>
            <person name="Cowan T.M."/>
            <person name="Smanski M.J."/>
            <person name="Chevrette M.G."/>
            <person name="De Carvalho L.P.S."/>
            <person name="Shen B."/>
        </authorList>
    </citation>
    <scope>NUCLEOTIDE SEQUENCE [LARGE SCALE GENOMIC DNA]</scope>
    <source>
        <strain evidence="8 9">NPDC050100</strain>
    </source>
</reference>
<dbReference type="Proteomes" id="UP001551675">
    <property type="component" value="Unassembled WGS sequence"/>
</dbReference>
<dbReference type="RefSeq" id="WP_358137672.1">
    <property type="nucleotide sequence ID" value="NZ_JBFALK010000017.1"/>
</dbReference>
<evidence type="ECO:0000256" key="5">
    <source>
        <dbReference type="SAM" id="MobiDB-lite"/>
    </source>
</evidence>
<keyword evidence="9" id="KW-1185">Reference proteome</keyword>
<dbReference type="CDD" id="cd06583">
    <property type="entry name" value="PGRP"/>
    <property type="match status" value="1"/>
</dbReference>
<evidence type="ECO:0000313" key="9">
    <source>
        <dbReference type="Proteomes" id="UP001551675"/>
    </source>
</evidence>
<feature type="region of interest" description="Disordered" evidence="5">
    <location>
        <begin position="804"/>
        <end position="828"/>
    </location>
</feature>
<dbReference type="Gene3D" id="3.40.80.10">
    <property type="entry name" value="Peptidoglycan recognition protein-like"/>
    <property type="match status" value="1"/>
</dbReference>
<evidence type="ECO:0000313" key="8">
    <source>
        <dbReference type="EMBL" id="MEV0972492.1"/>
    </source>
</evidence>
<dbReference type="InterPro" id="IPR051206">
    <property type="entry name" value="NAMLAA_amidase_2"/>
</dbReference>
<sequence>MRSSLRSAAVAGAAAAMLLSVTPAAVGSASEQVSGTRVSCTATLSAPTRDAAFSEAARATGVPESLLKAVSYMLSRWNDHQGRPSDDGGYGVFDLSDQAPEAWDGADKGRTATPKSQITAAAELTGLPVTALRQEPNANICGGAALLASYHEGGDDLTAWQGAVARFGSKNDFVRQVYQTLQKGESRVTDDGQRVTLAADSSVVLPRAQKIAAPITDCPAGLDCEWLEAPYAKGSPTEPDGTTDYGNHDLADRAGPGGPKLDYIVIHDTEGYFGPSVRLAQDPTYLAWNYTIRSSDGHIAQHLDAKDVGWHAGNWYMNMHAIGIEHEGFAGTAGWYTESMYQSSAALVKHLAGKYDIPLDRAHIIGHDQVPGTILGNTKTMHWDPGPYWDWDHYFELLGAPIGGTRKTTSDVAAGDVVEVRTGYHDNPQPLTGCAAASPPSPDCVAGAGTNFVPLHQSPSASAPLAKDPGWKPTGVAGTTYVSDISARAVSGQKLVVAEVQGDWLGVWWAGSLAWLHNPATKPVVVRTSAKTVTVRSTTTPAAVYGRAYPEASAYAGTTVPVQGLSPLEYKVPVGQTYAVSDEDVVTDYYHAKTFDGSGPGDRTDLKGQDRYYQLWYAHRQVFVRAAEVDLHDSQRSAVVNTALPAIGGTAEVGADLTASTGSWSRQVEGFTYQWHLDGTAVPGATAATFRPGVADLGKAVTVTVTVDDPYFTATSARSEATVPVGPGTFSSVEKPKVTGVPKIGWSLKASPGTWAPAAEKVSYQWLRDGLPIADATAETYHIKGHDRGAHLSVRVTASATGYKEGDATSEATAAVTSAPPSGEDDAS</sequence>
<gene>
    <name evidence="8" type="ORF">AB0I59_28150</name>
</gene>
<accession>A0ABV3GMF1</accession>
<comment type="caution">
    <text evidence="8">The sequence shown here is derived from an EMBL/GenBank/DDBJ whole genome shotgun (WGS) entry which is preliminary data.</text>
</comment>
<dbReference type="Gene3D" id="2.60.40.2700">
    <property type="match status" value="2"/>
</dbReference>
<evidence type="ECO:0000256" key="2">
    <source>
        <dbReference type="ARBA" id="ARBA00011901"/>
    </source>
</evidence>
<dbReference type="SMART" id="SM00644">
    <property type="entry name" value="Ami_2"/>
    <property type="match status" value="1"/>
</dbReference>
<feature type="compositionally biased region" description="Low complexity" evidence="5">
    <location>
        <begin position="809"/>
        <end position="822"/>
    </location>
</feature>
<proteinExistence type="predicted"/>
<dbReference type="Gene3D" id="1.10.530.10">
    <property type="match status" value="1"/>
</dbReference>
<comment type="catalytic activity">
    <reaction evidence="1">
        <text>Hydrolyzes the link between N-acetylmuramoyl residues and L-amino acid residues in certain cell-wall glycopeptides.</text>
        <dbReference type="EC" id="3.5.1.28"/>
    </reaction>
</comment>
<evidence type="ECO:0000259" key="7">
    <source>
        <dbReference type="SMART" id="SM00644"/>
    </source>
</evidence>
<evidence type="ECO:0000256" key="1">
    <source>
        <dbReference type="ARBA" id="ARBA00001561"/>
    </source>
</evidence>
<name>A0ABV3GMF1_MICGL</name>
<dbReference type="Pfam" id="PF01510">
    <property type="entry name" value="Amidase_2"/>
    <property type="match status" value="1"/>
</dbReference>
<dbReference type="InterPro" id="IPR036505">
    <property type="entry name" value="Amidase/PGRP_sf"/>
</dbReference>
<organism evidence="8 9">
    <name type="scientific">Microtetraspora glauca</name>
    <dbReference type="NCBI Taxonomy" id="1996"/>
    <lineage>
        <taxon>Bacteria</taxon>
        <taxon>Bacillati</taxon>
        <taxon>Actinomycetota</taxon>
        <taxon>Actinomycetes</taxon>
        <taxon>Streptosporangiales</taxon>
        <taxon>Streptosporangiaceae</taxon>
        <taxon>Microtetraspora</taxon>
    </lineage>
</organism>
<dbReference type="EMBL" id="JBFALK010000017">
    <property type="protein sequence ID" value="MEV0972492.1"/>
    <property type="molecule type" value="Genomic_DNA"/>
</dbReference>
<evidence type="ECO:0000256" key="6">
    <source>
        <dbReference type="SAM" id="SignalP"/>
    </source>
</evidence>
<dbReference type="GO" id="GO:0008745">
    <property type="term" value="F:N-acetylmuramoyl-L-alanine amidase activity"/>
    <property type="evidence" value="ECO:0007669"/>
    <property type="project" value="UniProtKB-EC"/>
</dbReference>
<evidence type="ECO:0000256" key="3">
    <source>
        <dbReference type="ARBA" id="ARBA00022801"/>
    </source>
</evidence>
<feature type="domain" description="N-acetylmuramoyl-L-alanine amidase" evidence="7">
    <location>
        <begin position="245"/>
        <end position="386"/>
    </location>
</feature>